<dbReference type="InterPro" id="IPR002320">
    <property type="entry name" value="Thr-tRNA-ligase_IIa"/>
</dbReference>
<dbReference type="Pfam" id="PF00587">
    <property type="entry name" value="tRNA-synt_2b"/>
    <property type="match status" value="1"/>
</dbReference>
<evidence type="ECO:0000256" key="4">
    <source>
        <dbReference type="ARBA" id="ARBA00022598"/>
    </source>
</evidence>
<feature type="binding site" evidence="13">
    <location>
        <position position="536"/>
    </location>
    <ligand>
        <name>Zn(2+)</name>
        <dbReference type="ChEBI" id="CHEBI:29105"/>
        <note>catalytic</note>
    </ligand>
</feature>
<evidence type="ECO:0000256" key="11">
    <source>
        <dbReference type="ARBA" id="ARBA00023146"/>
    </source>
</evidence>
<dbReference type="Gene3D" id="3.10.20.30">
    <property type="match status" value="1"/>
</dbReference>
<dbReference type="CDD" id="cd01667">
    <property type="entry name" value="TGS_ThrRS"/>
    <property type="match status" value="1"/>
</dbReference>
<evidence type="ECO:0000256" key="2">
    <source>
        <dbReference type="ARBA" id="ARBA00022490"/>
    </source>
</evidence>
<evidence type="ECO:0000256" key="13">
    <source>
        <dbReference type="HAMAP-Rule" id="MF_00184"/>
    </source>
</evidence>
<keyword evidence="10 13" id="KW-0648">Protein biosynthesis</keyword>
<dbReference type="InterPro" id="IPR033728">
    <property type="entry name" value="ThrRS_core"/>
</dbReference>
<dbReference type="InterPro" id="IPR012675">
    <property type="entry name" value="Beta-grasp_dom_sf"/>
</dbReference>
<dbReference type="RefSeq" id="WP_380891358.1">
    <property type="nucleotide sequence ID" value="NZ_JBHUDY010000003.1"/>
</dbReference>
<dbReference type="InterPro" id="IPR047246">
    <property type="entry name" value="ThrRS_anticodon"/>
</dbReference>
<dbReference type="InterPro" id="IPR018163">
    <property type="entry name" value="Thr/Ala-tRNA-synth_IIc_edit"/>
</dbReference>
<comment type="cofactor">
    <cofactor evidence="13">
        <name>Zn(2+)</name>
        <dbReference type="ChEBI" id="CHEBI:29105"/>
    </cofactor>
    <text evidence="13">Binds 1 zinc ion per subunit.</text>
</comment>
<dbReference type="InterPro" id="IPR012947">
    <property type="entry name" value="tRNA_SAD"/>
</dbReference>
<dbReference type="Gene3D" id="3.30.930.10">
    <property type="entry name" value="Bira Bifunctional Protein, Domain 2"/>
    <property type="match status" value="1"/>
</dbReference>
<dbReference type="Gene3D" id="3.40.50.800">
    <property type="entry name" value="Anticodon-binding domain"/>
    <property type="match status" value="1"/>
</dbReference>
<keyword evidence="4 13" id="KW-0436">Ligase</keyword>
<dbReference type="NCBIfam" id="TIGR00418">
    <property type="entry name" value="thrS"/>
    <property type="match status" value="1"/>
</dbReference>
<dbReference type="InterPro" id="IPR002314">
    <property type="entry name" value="aa-tRNA-synt_IIb"/>
</dbReference>
<evidence type="ECO:0000256" key="8">
    <source>
        <dbReference type="ARBA" id="ARBA00022840"/>
    </source>
</evidence>
<dbReference type="InterPro" id="IPR036621">
    <property type="entry name" value="Anticodon-bd_dom_sf"/>
</dbReference>
<keyword evidence="3 13" id="KW-0820">tRNA-binding</keyword>
<reference evidence="17" key="1">
    <citation type="journal article" date="2019" name="Int. J. Syst. Evol. Microbiol.">
        <title>The Global Catalogue of Microorganisms (GCM) 10K type strain sequencing project: providing services to taxonomists for standard genome sequencing and annotation.</title>
        <authorList>
            <consortium name="The Broad Institute Genomics Platform"/>
            <consortium name="The Broad Institute Genome Sequencing Center for Infectious Disease"/>
            <person name="Wu L."/>
            <person name="Ma J."/>
        </authorList>
    </citation>
    <scope>NUCLEOTIDE SEQUENCE [LARGE SCALE GENOMIC DNA]</scope>
    <source>
        <strain evidence="17">CGMCC 1.16275</strain>
    </source>
</reference>
<keyword evidence="11 13" id="KW-0030">Aminoacyl-tRNA synthetase</keyword>
<keyword evidence="8 13" id="KW-0067">ATP-binding</keyword>
<dbReference type="InterPro" id="IPR012676">
    <property type="entry name" value="TGS-like"/>
</dbReference>
<dbReference type="GO" id="GO:0004829">
    <property type="term" value="F:threonine-tRNA ligase activity"/>
    <property type="evidence" value="ECO:0007669"/>
    <property type="project" value="UniProtKB-EC"/>
</dbReference>
<dbReference type="Pfam" id="PF03129">
    <property type="entry name" value="HGTP_anticodon"/>
    <property type="match status" value="1"/>
</dbReference>
<feature type="domain" description="Aminoacyl-transfer RNA synthetases class-II family profile" evidence="14">
    <location>
        <begin position="249"/>
        <end position="559"/>
    </location>
</feature>
<comment type="catalytic activity">
    <reaction evidence="12 13">
        <text>tRNA(Thr) + L-threonine + ATP = L-threonyl-tRNA(Thr) + AMP + diphosphate + H(+)</text>
        <dbReference type="Rhea" id="RHEA:24624"/>
        <dbReference type="Rhea" id="RHEA-COMP:9670"/>
        <dbReference type="Rhea" id="RHEA-COMP:9704"/>
        <dbReference type="ChEBI" id="CHEBI:15378"/>
        <dbReference type="ChEBI" id="CHEBI:30616"/>
        <dbReference type="ChEBI" id="CHEBI:33019"/>
        <dbReference type="ChEBI" id="CHEBI:57926"/>
        <dbReference type="ChEBI" id="CHEBI:78442"/>
        <dbReference type="ChEBI" id="CHEBI:78534"/>
        <dbReference type="ChEBI" id="CHEBI:456215"/>
        <dbReference type="EC" id="6.1.1.3"/>
    </reaction>
</comment>
<dbReference type="Pfam" id="PF07973">
    <property type="entry name" value="tRNA_SAD"/>
    <property type="match status" value="1"/>
</dbReference>
<evidence type="ECO:0000256" key="10">
    <source>
        <dbReference type="ARBA" id="ARBA00022917"/>
    </source>
</evidence>
<dbReference type="EMBL" id="JBHUDY010000003">
    <property type="protein sequence ID" value="MFD1613345.1"/>
    <property type="molecule type" value="Genomic_DNA"/>
</dbReference>
<keyword evidence="17" id="KW-1185">Reference proteome</keyword>
<name>A0ABW4I6S4_9SPHN</name>
<dbReference type="InterPro" id="IPR004154">
    <property type="entry name" value="Anticodon-bd"/>
</dbReference>
<dbReference type="HAMAP" id="MF_00184">
    <property type="entry name" value="Thr_tRNA_synth"/>
    <property type="match status" value="1"/>
</dbReference>
<comment type="similarity">
    <text evidence="1 13">Belongs to the class-II aminoacyl-tRNA synthetase family.</text>
</comment>
<dbReference type="SUPFAM" id="SSF55186">
    <property type="entry name" value="ThrRS/AlaRS common domain"/>
    <property type="match status" value="1"/>
</dbReference>
<protein>
    <recommendedName>
        <fullName evidence="13">Threonine--tRNA ligase</fullName>
        <ecNumber evidence="13">6.1.1.3</ecNumber>
    </recommendedName>
    <alternativeName>
        <fullName evidence="13">Threonyl-tRNA synthetase</fullName>
        <shortName evidence="13">ThrRS</shortName>
    </alternativeName>
</protein>
<keyword evidence="6 13" id="KW-0547">Nucleotide-binding</keyword>
<evidence type="ECO:0000313" key="16">
    <source>
        <dbReference type="EMBL" id="MFD1613345.1"/>
    </source>
</evidence>
<evidence type="ECO:0000256" key="6">
    <source>
        <dbReference type="ARBA" id="ARBA00022741"/>
    </source>
</evidence>
<keyword evidence="7 13" id="KW-0862">Zinc</keyword>
<proteinExistence type="inferred from homology"/>
<dbReference type="InterPro" id="IPR004095">
    <property type="entry name" value="TGS"/>
</dbReference>
<comment type="subcellular location">
    <subcellularLocation>
        <location evidence="13">Cytoplasm</location>
    </subcellularLocation>
</comment>
<comment type="caution">
    <text evidence="13">Lacks conserved residue(s) required for the propagation of feature annotation.</text>
</comment>
<evidence type="ECO:0000259" key="15">
    <source>
        <dbReference type="PROSITE" id="PS51880"/>
    </source>
</evidence>
<keyword evidence="2 13" id="KW-0963">Cytoplasm</keyword>
<dbReference type="InterPro" id="IPR045864">
    <property type="entry name" value="aa-tRNA-synth_II/BPL/LPL"/>
</dbReference>
<dbReference type="Gene3D" id="3.30.54.20">
    <property type="match status" value="1"/>
</dbReference>
<dbReference type="Proteomes" id="UP001597115">
    <property type="component" value="Unassembled WGS sequence"/>
</dbReference>
<evidence type="ECO:0000259" key="14">
    <source>
        <dbReference type="PROSITE" id="PS50862"/>
    </source>
</evidence>
<evidence type="ECO:0000313" key="17">
    <source>
        <dbReference type="Proteomes" id="UP001597115"/>
    </source>
</evidence>
<feature type="binding site" evidence="13">
    <location>
        <position position="405"/>
    </location>
    <ligand>
        <name>Zn(2+)</name>
        <dbReference type="ChEBI" id="CHEBI:29105"/>
        <note>catalytic</note>
    </ligand>
</feature>
<gene>
    <name evidence="13 16" type="primary">thrS</name>
    <name evidence="16" type="ORF">ACFSCW_16200</name>
</gene>
<keyword evidence="9 13" id="KW-0694">RNA-binding</keyword>
<dbReference type="InterPro" id="IPR006195">
    <property type="entry name" value="aa-tRNA-synth_II"/>
</dbReference>
<dbReference type="PANTHER" id="PTHR11451">
    <property type="entry name" value="THREONINE-TRNA LIGASE"/>
    <property type="match status" value="1"/>
</dbReference>
<evidence type="ECO:0000256" key="12">
    <source>
        <dbReference type="ARBA" id="ARBA00049515"/>
    </source>
</evidence>
<dbReference type="PANTHER" id="PTHR11451:SF44">
    <property type="entry name" value="THREONINE--TRNA LIGASE, CHLOROPLASTIC_MITOCHONDRIAL 2"/>
    <property type="match status" value="1"/>
</dbReference>
<dbReference type="CDD" id="cd00771">
    <property type="entry name" value="ThrRS_core"/>
    <property type="match status" value="1"/>
</dbReference>
<feature type="binding site" evidence="13">
    <location>
        <position position="354"/>
    </location>
    <ligand>
        <name>Zn(2+)</name>
        <dbReference type="ChEBI" id="CHEBI:29105"/>
        <note>catalytic</note>
    </ligand>
</feature>
<dbReference type="SUPFAM" id="SSF81271">
    <property type="entry name" value="TGS-like"/>
    <property type="match status" value="1"/>
</dbReference>
<dbReference type="EC" id="6.1.1.3" evidence="13"/>
<dbReference type="PROSITE" id="PS50862">
    <property type="entry name" value="AA_TRNA_LIGASE_II"/>
    <property type="match status" value="1"/>
</dbReference>
<comment type="caution">
    <text evidence="16">The sequence shown here is derived from an EMBL/GenBank/DDBJ whole genome shotgun (WGS) entry which is preliminary data.</text>
</comment>
<dbReference type="Gene3D" id="3.30.980.10">
    <property type="entry name" value="Threonyl-trna Synthetase, Chain A, domain 2"/>
    <property type="match status" value="1"/>
</dbReference>
<evidence type="ECO:0000256" key="3">
    <source>
        <dbReference type="ARBA" id="ARBA00022555"/>
    </source>
</evidence>
<dbReference type="SUPFAM" id="SSF55681">
    <property type="entry name" value="Class II aaRS and biotin synthetases"/>
    <property type="match status" value="1"/>
</dbReference>
<evidence type="ECO:0000256" key="9">
    <source>
        <dbReference type="ARBA" id="ARBA00022884"/>
    </source>
</evidence>
<feature type="domain" description="TGS" evidence="15">
    <location>
        <begin position="3"/>
        <end position="64"/>
    </location>
</feature>
<evidence type="ECO:0000256" key="5">
    <source>
        <dbReference type="ARBA" id="ARBA00022723"/>
    </source>
</evidence>
<sequence length="666" mass="75083">MSEMIRITLPDGSAREVAPGTTAADIAAAIGPGLAKAALAAKVNGEVRDLGRPIDYDAELALITSRDEADALELVRHDYAHVLAEAVQNLFPGTQITFGPATEDGFYYDFAPKDRPFTEEDLPAIEEEMRRVIARDERLVREVWTRDQLIAYFKEHGETFKAEWAGELPAGEELTIYRAGDWLDMCRGPHLPSTGKLDPQAFKLTRVSGAYWRGDQNNAMLSRIYGTGWLNKKQLQEHLTRLEEAAKRDHRKIGAEMDLFHLQSEAQGSVFWHPKGFILWRQLEAYMRRRLDAAGYAEVKTPQLMDARQWEQSGHWGKYRENMFVVPDEIPSTEDDAPILSGDADLMALKPMNCPAHVLIFKQGIKSYRDLPIRMAEFGCCHRNEPHGALHGIMRVRQFTQDDAHIFVRADQLVEEVRMFCDLLDSVYKDLGFPSYAIKLALRPDKRFGSDEMWDWAEQSLRDAVAATGRATPEFGWEELPGEGAFYAPKLEFHLKDAIGRTWQVGTLQTDTVIPDRLDASYVGEDGNRHRPIMLHRAILGTFERFIGILIEHHAGKFPLWLAPTQAVVATIVSDADDYAREVQAALEAAGLRAEADLRNEKINYKVREHSLAKVPYLLVVGKREADERTVALRPLGADARQEVLPLDEVIARLKAEAVPPDLARS</sequence>
<dbReference type="SUPFAM" id="SSF52954">
    <property type="entry name" value="Class II aaRS ABD-related"/>
    <property type="match status" value="1"/>
</dbReference>
<dbReference type="Pfam" id="PF02824">
    <property type="entry name" value="TGS"/>
    <property type="match status" value="1"/>
</dbReference>
<keyword evidence="5 13" id="KW-0479">Metal-binding</keyword>
<comment type="subunit">
    <text evidence="13">Homodimer.</text>
</comment>
<dbReference type="PRINTS" id="PR01047">
    <property type="entry name" value="TRNASYNTHTHR"/>
</dbReference>
<dbReference type="CDD" id="cd00860">
    <property type="entry name" value="ThrRS_anticodon"/>
    <property type="match status" value="1"/>
</dbReference>
<dbReference type="PROSITE" id="PS51880">
    <property type="entry name" value="TGS"/>
    <property type="match status" value="1"/>
</dbReference>
<accession>A0ABW4I6S4</accession>
<organism evidence="16 17">
    <name type="scientific">Sphingomonas tabacisoli</name>
    <dbReference type="NCBI Taxonomy" id="2249466"/>
    <lineage>
        <taxon>Bacteria</taxon>
        <taxon>Pseudomonadati</taxon>
        <taxon>Pseudomonadota</taxon>
        <taxon>Alphaproteobacteria</taxon>
        <taxon>Sphingomonadales</taxon>
        <taxon>Sphingomonadaceae</taxon>
        <taxon>Sphingomonas</taxon>
    </lineage>
</organism>
<evidence type="ECO:0000256" key="1">
    <source>
        <dbReference type="ARBA" id="ARBA00008226"/>
    </source>
</evidence>
<evidence type="ECO:0000256" key="7">
    <source>
        <dbReference type="ARBA" id="ARBA00022833"/>
    </source>
</evidence>
<dbReference type="SMART" id="SM00863">
    <property type="entry name" value="tRNA_SAD"/>
    <property type="match status" value="1"/>
</dbReference>